<dbReference type="Gene3D" id="3.10.450.50">
    <property type="match status" value="1"/>
</dbReference>
<dbReference type="RefSeq" id="WP_025414712.1">
    <property type="nucleotide sequence ID" value="NZ_CP007130.1"/>
</dbReference>
<dbReference type="OrthoDB" id="129755at2"/>
<dbReference type="eggNOG" id="ENOG502ZWXW">
    <property type="taxonomic scope" value="Bacteria"/>
</dbReference>
<dbReference type="AlphaFoldDB" id="W0RSG2"/>
<keyword evidence="1" id="KW-0732">Signal</keyword>
<keyword evidence="4" id="KW-1185">Reference proteome</keyword>
<organism evidence="3 4">
    <name type="scientific">Gemmatirosa kalamazoonensis</name>
    <dbReference type="NCBI Taxonomy" id="861299"/>
    <lineage>
        <taxon>Bacteria</taxon>
        <taxon>Pseudomonadati</taxon>
        <taxon>Gemmatimonadota</taxon>
        <taxon>Gemmatimonadia</taxon>
        <taxon>Gemmatimonadales</taxon>
        <taxon>Gemmatimonadaceae</taxon>
        <taxon>Gemmatirosa</taxon>
    </lineage>
</organism>
<name>W0RSG2_9BACT</name>
<proteinExistence type="predicted"/>
<dbReference type="InterPro" id="IPR032710">
    <property type="entry name" value="NTF2-like_dom_sf"/>
</dbReference>
<dbReference type="HOGENOM" id="CLU_1584114_0_0_0"/>
<dbReference type="KEGG" id="gba:J421_5872"/>
<keyword evidence="3" id="KW-0614">Plasmid</keyword>
<feature type="signal peptide" evidence="1">
    <location>
        <begin position="1"/>
        <end position="22"/>
    </location>
</feature>
<evidence type="ECO:0000259" key="2">
    <source>
        <dbReference type="Pfam" id="PF14534"/>
    </source>
</evidence>
<feature type="chain" id="PRO_5004795363" description="DUF4440 domain-containing protein" evidence="1">
    <location>
        <begin position="23"/>
        <end position="168"/>
    </location>
</feature>
<evidence type="ECO:0000313" key="4">
    <source>
        <dbReference type="Proteomes" id="UP000019151"/>
    </source>
</evidence>
<dbReference type="SUPFAM" id="SSF54427">
    <property type="entry name" value="NTF2-like"/>
    <property type="match status" value="1"/>
</dbReference>
<evidence type="ECO:0000313" key="3">
    <source>
        <dbReference type="EMBL" id="AHG93407.1"/>
    </source>
</evidence>
<evidence type="ECO:0000256" key="1">
    <source>
        <dbReference type="SAM" id="SignalP"/>
    </source>
</evidence>
<sequence length="168" mass="17589">MSTHRFALALLAVLVAAGRAHAQPHVQPSPAGALDTAAVIASARADIDAANAAWIPGLRQRDAARIVAAYADSGLFIAADGSVTRGRDAVARMYAATFPRLREIVDGGVVQDGLTVASADRLYEWGHAWLAMAAATPGAPPTRGGGAYLTVWQRGADGHWRIARNLAW</sequence>
<dbReference type="EMBL" id="CP007130">
    <property type="protein sequence ID" value="AHG93407.1"/>
    <property type="molecule type" value="Genomic_DNA"/>
</dbReference>
<feature type="domain" description="DUF4440" evidence="2">
    <location>
        <begin position="47"/>
        <end position="162"/>
    </location>
</feature>
<dbReference type="InterPro" id="IPR027843">
    <property type="entry name" value="DUF4440"/>
</dbReference>
<dbReference type="Pfam" id="PF14534">
    <property type="entry name" value="DUF4440"/>
    <property type="match status" value="1"/>
</dbReference>
<dbReference type="InParanoid" id="W0RSG2"/>
<geneLocation type="plasmid" evidence="3 4">
    <name>2</name>
</geneLocation>
<accession>W0RSG2</accession>
<reference evidence="3 4" key="1">
    <citation type="journal article" date="2014" name="Genome Announc.">
        <title>Genome Sequence and Methylome of Soil Bacterium Gemmatirosa kalamazoonensis KBS708T, a Member of the Rarely Cultivated Gemmatimonadetes Phylum.</title>
        <authorList>
            <person name="Debruyn J.M."/>
            <person name="Radosevich M."/>
            <person name="Wommack K.E."/>
            <person name="Polson S.W."/>
            <person name="Hauser L.J."/>
            <person name="Fawaz M.N."/>
            <person name="Korlach J."/>
            <person name="Tsai Y.C."/>
        </authorList>
    </citation>
    <scope>NUCLEOTIDE SEQUENCE [LARGE SCALE GENOMIC DNA]</scope>
    <source>
        <strain evidence="3 4">KBS708</strain>
        <plasmid evidence="4">Plasmid 2</plasmid>
    </source>
</reference>
<dbReference type="Proteomes" id="UP000019151">
    <property type="component" value="Plasmid 2"/>
</dbReference>
<protein>
    <recommendedName>
        <fullName evidence="2">DUF4440 domain-containing protein</fullName>
    </recommendedName>
</protein>
<gene>
    <name evidence="3" type="ORF">J421_5872</name>
</gene>